<name>A0A437AKA9_9MICR</name>
<dbReference type="VEuPathDB" id="MicrosporidiaDB:TUBRATIS_20440"/>
<feature type="transmembrane region" description="Helical" evidence="1">
    <location>
        <begin position="242"/>
        <end position="265"/>
    </location>
</feature>
<dbReference type="AlphaFoldDB" id="A0A437AKA9"/>
<protein>
    <submittedName>
        <fullName evidence="2">Uncharacterized protein</fullName>
    </submittedName>
</protein>
<gene>
    <name evidence="2" type="ORF">TUBRATIS_20440</name>
</gene>
<comment type="caution">
    <text evidence="2">The sequence shown here is derived from an EMBL/GenBank/DDBJ whole genome shotgun (WGS) entry which is preliminary data.</text>
</comment>
<reference evidence="2 3" key="1">
    <citation type="submission" date="2018-10" db="EMBL/GenBank/DDBJ databases">
        <title>Draft genome sequence of the microsporidian Tubulinosema ratisbonensis.</title>
        <authorList>
            <person name="Polonais V."/>
            <person name="Peyretaillade E."/>
            <person name="Niehus S."/>
            <person name="Wawrzyniak I."/>
            <person name="Franchet A."/>
            <person name="Gaspin C."/>
            <person name="Reichstadt M."/>
            <person name="Belser C."/>
            <person name="Labadie K."/>
            <person name="Delbac F."/>
            <person name="Ferrandon D."/>
        </authorList>
    </citation>
    <scope>NUCLEOTIDE SEQUENCE [LARGE SCALE GENOMIC DNA]</scope>
    <source>
        <strain evidence="2 3">Franzen</strain>
    </source>
</reference>
<evidence type="ECO:0000313" key="2">
    <source>
        <dbReference type="EMBL" id="RVD91508.1"/>
    </source>
</evidence>
<keyword evidence="3" id="KW-1185">Reference proteome</keyword>
<dbReference type="Proteomes" id="UP000282876">
    <property type="component" value="Unassembled WGS sequence"/>
</dbReference>
<keyword evidence="1" id="KW-0472">Membrane</keyword>
<keyword evidence="1" id="KW-0812">Transmembrane</keyword>
<sequence length="272" mass="32394">MQNILNQSSTFNFRNIKNQTIEKIYKIHPTSLKTIEKNKQTFNLILTNLIKKLIYKHREVKIYKSMKNSKEFKKAANTILQTFTKEIILNSENETKLKNFFKNCLEEYKKRYDFKNLNTKLIRHAISARNLNKKKLEDISNKIYLNFIVKFQVLQSLPRITQKDLDDVLTQFHCDTKTELYNIFFKNVTKQNFDDCIEPSIFVNDTGKYIPWKNEEEKVLYFDTNCSDQILLKQIGAKESDYSGVFVVGVLFILFIIISLFKLVLRWRKLLK</sequence>
<dbReference type="EMBL" id="RCSS01000502">
    <property type="protein sequence ID" value="RVD91508.1"/>
    <property type="molecule type" value="Genomic_DNA"/>
</dbReference>
<proteinExistence type="predicted"/>
<evidence type="ECO:0000313" key="3">
    <source>
        <dbReference type="Proteomes" id="UP000282876"/>
    </source>
</evidence>
<keyword evidence="1" id="KW-1133">Transmembrane helix</keyword>
<organism evidence="2 3">
    <name type="scientific">Tubulinosema ratisbonensis</name>
    <dbReference type="NCBI Taxonomy" id="291195"/>
    <lineage>
        <taxon>Eukaryota</taxon>
        <taxon>Fungi</taxon>
        <taxon>Fungi incertae sedis</taxon>
        <taxon>Microsporidia</taxon>
        <taxon>Tubulinosematoidea</taxon>
        <taxon>Tubulinosematidae</taxon>
        <taxon>Tubulinosema</taxon>
    </lineage>
</organism>
<accession>A0A437AKA9</accession>
<evidence type="ECO:0000256" key="1">
    <source>
        <dbReference type="SAM" id="Phobius"/>
    </source>
</evidence>